<feature type="compositionally biased region" description="Basic and acidic residues" evidence="2">
    <location>
        <begin position="8"/>
        <end position="32"/>
    </location>
</feature>
<keyword evidence="1" id="KW-0175">Coiled coil</keyword>
<feature type="compositionally biased region" description="Low complexity" evidence="2">
    <location>
        <begin position="145"/>
        <end position="154"/>
    </location>
</feature>
<feature type="region of interest" description="Disordered" evidence="2">
    <location>
        <begin position="1"/>
        <end position="32"/>
    </location>
</feature>
<feature type="compositionally biased region" description="Basic and acidic residues" evidence="2">
    <location>
        <begin position="103"/>
        <end position="126"/>
    </location>
</feature>
<accession>A0A8K0P9C3</accession>
<sequence length="180" mass="20322">MSTNTVQKELDSVKQEWESLKSTSSEKEERSKQMLKSARLKIIQLNDANANLNQQLTELNQRVEAMEMNKGTHTASVLFWISEEGSSRFTALRSQYEGKIARLEKERSEEEREHAAEKERISRENEMLMQKVSLLQRALENKQGSKPSASSSDKVSSEPPPTANIKPMAGSSPVSTKPQQ</sequence>
<evidence type="ECO:0000313" key="4">
    <source>
        <dbReference type="Proteomes" id="UP000792457"/>
    </source>
</evidence>
<proteinExistence type="predicted"/>
<evidence type="ECO:0000256" key="1">
    <source>
        <dbReference type="SAM" id="Coils"/>
    </source>
</evidence>
<protein>
    <submittedName>
        <fullName evidence="3">Uncharacterized protein</fullName>
    </submittedName>
</protein>
<name>A0A8K0P9C3_LADFU</name>
<evidence type="ECO:0000313" key="3">
    <source>
        <dbReference type="EMBL" id="KAG8237967.1"/>
    </source>
</evidence>
<keyword evidence="4" id="KW-1185">Reference proteome</keyword>
<evidence type="ECO:0000256" key="2">
    <source>
        <dbReference type="SAM" id="MobiDB-lite"/>
    </source>
</evidence>
<organism evidence="3 4">
    <name type="scientific">Ladona fulva</name>
    <name type="common">Scarce chaser dragonfly</name>
    <name type="synonym">Libellula fulva</name>
    <dbReference type="NCBI Taxonomy" id="123851"/>
    <lineage>
        <taxon>Eukaryota</taxon>
        <taxon>Metazoa</taxon>
        <taxon>Ecdysozoa</taxon>
        <taxon>Arthropoda</taxon>
        <taxon>Hexapoda</taxon>
        <taxon>Insecta</taxon>
        <taxon>Pterygota</taxon>
        <taxon>Palaeoptera</taxon>
        <taxon>Odonata</taxon>
        <taxon>Epiprocta</taxon>
        <taxon>Anisoptera</taxon>
        <taxon>Libelluloidea</taxon>
        <taxon>Libellulidae</taxon>
        <taxon>Ladona</taxon>
    </lineage>
</organism>
<reference evidence="3" key="1">
    <citation type="submission" date="2013-04" db="EMBL/GenBank/DDBJ databases">
        <authorList>
            <person name="Qu J."/>
            <person name="Murali S.C."/>
            <person name="Bandaranaike D."/>
            <person name="Bellair M."/>
            <person name="Blankenburg K."/>
            <person name="Chao H."/>
            <person name="Dinh H."/>
            <person name="Doddapaneni H."/>
            <person name="Downs B."/>
            <person name="Dugan-Rocha S."/>
            <person name="Elkadiri S."/>
            <person name="Gnanaolivu R.D."/>
            <person name="Hernandez B."/>
            <person name="Javaid M."/>
            <person name="Jayaseelan J.C."/>
            <person name="Lee S."/>
            <person name="Li M."/>
            <person name="Ming W."/>
            <person name="Munidasa M."/>
            <person name="Muniz J."/>
            <person name="Nguyen L."/>
            <person name="Ongeri F."/>
            <person name="Osuji N."/>
            <person name="Pu L.-L."/>
            <person name="Puazo M."/>
            <person name="Qu C."/>
            <person name="Quiroz J."/>
            <person name="Raj R."/>
            <person name="Weissenberger G."/>
            <person name="Xin Y."/>
            <person name="Zou X."/>
            <person name="Han Y."/>
            <person name="Richards S."/>
            <person name="Worley K."/>
            <person name="Muzny D."/>
            <person name="Gibbs R."/>
        </authorList>
    </citation>
    <scope>NUCLEOTIDE SEQUENCE</scope>
    <source>
        <strain evidence="3">Sampled in the wild</strain>
    </source>
</reference>
<comment type="caution">
    <text evidence="3">The sequence shown here is derived from an EMBL/GenBank/DDBJ whole genome shotgun (WGS) entry which is preliminary data.</text>
</comment>
<feature type="region of interest" description="Disordered" evidence="2">
    <location>
        <begin position="103"/>
        <end position="180"/>
    </location>
</feature>
<feature type="non-terminal residue" evidence="3">
    <location>
        <position position="1"/>
    </location>
</feature>
<dbReference type="Proteomes" id="UP000792457">
    <property type="component" value="Unassembled WGS sequence"/>
</dbReference>
<dbReference type="EMBL" id="KZ309256">
    <property type="protein sequence ID" value="KAG8237967.1"/>
    <property type="molecule type" value="Genomic_DNA"/>
</dbReference>
<feature type="coiled-coil region" evidence="1">
    <location>
        <begin position="35"/>
        <end position="69"/>
    </location>
</feature>
<gene>
    <name evidence="3" type="ORF">J437_LFUL018130</name>
</gene>
<dbReference type="AlphaFoldDB" id="A0A8K0P9C3"/>
<reference evidence="3" key="2">
    <citation type="submission" date="2017-10" db="EMBL/GenBank/DDBJ databases">
        <title>Ladona fulva Genome sequencing and assembly.</title>
        <authorList>
            <person name="Murali S."/>
            <person name="Richards S."/>
            <person name="Bandaranaike D."/>
            <person name="Bellair M."/>
            <person name="Blankenburg K."/>
            <person name="Chao H."/>
            <person name="Dinh H."/>
            <person name="Doddapaneni H."/>
            <person name="Dugan-Rocha S."/>
            <person name="Elkadiri S."/>
            <person name="Gnanaolivu R."/>
            <person name="Hernandez B."/>
            <person name="Skinner E."/>
            <person name="Javaid M."/>
            <person name="Lee S."/>
            <person name="Li M."/>
            <person name="Ming W."/>
            <person name="Munidasa M."/>
            <person name="Muniz J."/>
            <person name="Nguyen L."/>
            <person name="Hughes D."/>
            <person name="Osuji N."/>
            <person name="Pu L.-L."/>
            <person name="Puazo M."/>
            <person name="Qu C."/>
            <person name="Quiroz J."/>
            <person name="Raj R."/>
            <person name="Weissenberger G."/>
            <person name="Xin Y."/>
            <person name="Zou X."/>
            <person name="Han Y."/>
            <person name="Worley K."/>
            <person name="Muzny D."/>
            <person name="Gibbs R."/>
        </authorList>
    </citation>
    <scope>NUCLEOTIDE SEQUENCE</scope>
    <source>
        <strain evidence="3">Sampled in the wild</strain>
    </source>
</reference>